<evidence type="ECO:0000313" key="3">
    <source>
        <dbReference type="EMBL" id="ERN11813.1"/>
    </source>
</evidence>
<dbReference type="Pfam" id="PF16851">
    <property type="entry name" value="Stomagen"/>
    <property type="match status" value="1"/>
</dbReference>
<feature type="domain" description="Stomagen C-terminal" evidence="2">
    <location>
        <begin position="72"/>
        <end position="122"/>
    </location>
</feature>
<dbReference type="STRING" id="13333.W1PUS7"/>
<feature type="chain" id="PRO_5004807752" description="Stomagen C-terminal domain-containing protein" evidence="1">
    <location>
        <begin position="32"/>
        <end position="122"/>
    </location>
</feature>
<organism evidence="3 4">
    <name type="scientific">Amborella trichopoda</name>
    <dbReference type="NCBI Taxonomy" id="13333"/>
    <lineage>
        <taxon>Eukaryota</taxon>
        <taxon>Viridiplantae</taxon>
        <taxon>Streptophyta</taxon>
        <taxon>Embryophyta</taxon>
        <taxon>Tracheophyta</taxon>
        <taxon>Spermatophyta</taxon>
        <taxon>Magnoliopsida</taxon>
        <taxon>Amborellales</taxon>
        <taxon>Amborellaceae</taxon>
        <taxon>Amborella</taxon>
    </lineage>
</organism>
<feature type="signal peptide" evidence="1">
    <location>
        <begin position="1"/>
        <end position="31"/>
    </location>
</feature>
<dbReference type="InterPro" id="IPR038572">
    <property type="entry name" value="Stomagen_C_sf"/>
</dbReference>
<dbReference type="EMBL" id="KI392664">
    <property type="protein sequence ID" value="ERN11813.1"/>
    <property type="molecule type" value="Genomic_DNA"/>
</dbReference>
<dbReference type="InterPro" id="IPR031753">
    <property type="entry name" value="Stomagen"/>
</dbReference>
<keyword evidence="4" id="KW-1185">Reference proteome</keyword>
<feature type="non-terminal residue" evidence="3">
    <location>
        <position position="122"/>
    </location>
</feature>
<evidence type="ECO:0000259" key="2">
    <source>
        <dbReference type="Pfam" id="PF16851"/>
    </source>
</evidence>
<protein>
    <recommendedName>
        <fullName evidence="2">Stomagen C-terminal domain-containing protein</fullName>
    </recommendedName>
</protein>
<dbReference type="AlphaFoldDB" id="W1PUS7"/>
<dbReference type="Gene3D" id="2.20.25.390">
    <property type="entry name" value="Stomagen"/>
    <property type="match status" value="1"/>
</dbReference>
<reference evidence="4" key="1">
    <citation type="journal article" date="2013" name="Science">
        <title>The Amborella genome and the evolution of flowering plants.</title>
        <authorList>
            <consortium name="Amborella Genome Project"/>
        </authorList>
    </citation>
    <scope>NUCLEOTIDE SEQUENCE [LARGE SCALE GENOMIC DNA]</scope>
</reference>
<dbReference type="PANTHER" id="PTHR37239">
    <property type="entry name" value="EPIDERMAL PATTERNING FACTOR-LIKE PROTEIN 9"/>
    <property type="match status" value="1"/>
</dbReference>
<dbReference type="eggNOG" id="ENOG502S4I2">
    <property type="taxonomic scope" value="Eukaryota"/>
</dbReference>
<evidence type="ECO:0000313" key="4">
    <source>
        <dbReference type="Proteomes" id="UP000017836"/>
    </source>
</evidence>
<dbReference type="PANTHER" id="PTHR37239:SF1">
    <property type="entry name" value="EPIDERMAL PATTERNING FACTOR-LIKE PROTEIN 9"/>
    <property type="match status" value="1"/>
</dbReference>
<sequence>MATPIKPTSPLLFLWLLTVASAPLLLQEVGAAEETKIHIQESGHYVWVSNLDEKSQEAGGEGMLMSRWRGGEARRLMIGSTKPTCTYNECRGCKTNKCRAEQIPVDANDPLNSAYHYRCVCH</sequence>
<dbReference type="Gramene" id="ERN11813">
    <property type="protein sequence ID" value="ERN11813"/>
    <property type="gene ID" value="AMTR_s00020p00008140"/>
</dbReference>
<dbReference type="HOGENOM" id="CLU_164346_0_0_1"/>
<keyword evidence="1" id="KW-0732">Signal</keyword>
<dbReference type="InterPro" id="IPR044858">
    <property type="entry name" value="Stomagen_C"/>
</dbReference>
<dbReference type="Proteomes" id="UP000017836">
    <property type="component" value="Unassembled WGS sequence"/>
</dbReference>
<proteinExistence type="predicted"/>
<accession>W1PUS7</accession>
<name>W1PUS7_AMBTC</name>
<dbReference type="CDD" id="cd22743">
    <property type="entry name" value="stomagen-like"/>
    <property type="match status" value="1"/>
</dbReference>
<dbReference type="GO" id="GO:2000123">
    <property type="term" value="P:positive regulation of stomatal complex development"/>
    <property type="evidence" value="ECO:0007669"/>
    <property type="project" value="InterPro"/>
</dbReference>
<evidence type="ECO:0000256" key="1">
    <source>
        <dbReference type="SAM" id="SignalP"/>
    </source>
</evidence>
<gene>
    <name evidence="3" type="ORF">AMTR_s00020p00008140</name>
</gene>